<dbReference type="PANTHER" id="PTHR43124">
    <property type="entry name" value="PURINE EFFLUX PUMP PBUE"/>
    <property type="match status" value="1"/>
</dbReference>
<feature type="transmembrane region" description="Helical" evidence="6">
    <location>
        <begin position="109"/>
        <end position="134"/>
    </location>
</feature>
<feature type="transmembrane region" description="Helical" evidence="6">
    <location>
        <begin position="173"/>
        <end position="195"/>
    </location>
</feature>
<evidence type="ECO:0000256" key="2">
    <source>
        <dbReference type="ARBA" id="ARBA00022475"/>
    </source>
</evidence>
<protein>
    <submittedName>
        <fullName evidence="8">Putative MFS family arabinose efflux permease</fullName>
    </submittedName>
</protein>
<dbReference type="Pfam" id="PF07690">
    <property type="entry name" value="MFS_1"/>
    <property type="match status" value="1"/>
</dbReference>
<reference evidence="8" key="2">
    <citation type="submission" date="2019-08" db="EMBL/GenBank/DDBJ databases">
        <title>Investigation of anaerobic lignin degradation for improved lignocellulosic biofuels.</title>
        <authorList>
            <person name="Deangelis K.PhD."/>
        </authorList>
    </citation>
    <scope>NUCLEOTIDE SEQUENCE [LARGE SCALE GENOMIC DNA]</scope>
    <source>
        <strain evidence="8">128R</strain>
    </source>
</reference>
<dbReference type="InterPro" id="IPR036259">
    <property type="entry name" value="MFS_trans_sf"/>
</dbReference>
<dbReference type="OrthoDB" id="9788453at2"/>
<feature type="transmembrane region" description="Helical" evidence="6">
    <location>
        <begin position="215"/>
        <end position="237"/>
    </location>
</feature>
<accession>A0A542D0W1</accession>
<dbReference type="InterPro" id="IPR050189">
    <property type="entry name" value="MFS_Efflux_Transporters"/>
</dbReference>
<sequence length="402" mass="41994">MIDFAITTETKKDALPVAIYLLCLGIFAMVTSEFQVSGMIPVMADDLGVTISQVGYLVSIYAFAMAFGGPLLAIGLLKIAPKTALLFLYLIFICGEVLGALAHSYEALVVARLITGSASGAFFGVALAICVQLVAESLRGWAVSIVLAGIMVGTVLGLPMANLIGTHFGWRESFWTVSVLAAIVGLISVVVIPSIPKTDALSLRGELGALKNPKLWAAFATSLLIIGATFAAFTYFTPILKEITGYGDAAVAGLLFAYGLATVIGNLVVGKLAERHTISTLSVGLGALAIFLALFGLFAESKWIAALALLGIGLFGVTMNPAMVSRVMRTANGRPLINTIHTSVITLGIVAGSFLGGLCISLGLSLRSPLWIGFLMAIAGLMTLLPDIRALRKASAKQQKNA</sequence>
<dbReference type="InterPro" id="IPR011701">
    <property type="entry name" value="MFS"/>
</dbReference>
<evidence type="ECO:0000256" key="1">
    <source>
        <dbReference type="ARBA" id="ARBA00004651"/>
    </source>
</evidence>
<feature type="transmembrane region" description="Helical" evidence="6">
    <location>
        <begin position="249"/>
        <end position="269"/>
    </location>
</feature>
<feature type="transmembrane region" description="Helical" evidence="6">
    <location>
        <begin position="84"/>
        <end position="103"/>
    </location>
</feature>
<feature type="transmembrane region" description="Helical" evidence="6">
    <location>
        <begin position="281"/>
        <end position="298"/>
    </location>
</feature>
<dbReference type="AlphaFoldDB" id="A0A542D0W1"/>
<feature type="transmembrane region" description="Helical" evidence="6">
    <location>
        <begin position="370"/>
        <end position="391"/>
    </location>
</feature>
<dbReference type="SUPFAM" id="SSF103473">
    <property type="entry name" value="MFS general substrate transporter"/>
    <property type="match status" value="1"/>
</dbReference>
<name>A0A542D0W1_SERFO</name>
<feature type="transmembrane region" description="Helical" evidence="6">
    <location>
        <begin position="54"/>
        <end position="77"/>
    </location>
</feature>
<keyword evidence="2" id="KW-1003">Cell membrane</keyword>
<keyword evidence="3 6" id="KW-0812">Transmembrane</keyword>
<dbReference type="GO" id="GO:0022857">
    <property type="term" value="F:transmembrane transporter activity"/>
    <property type="evidence" value="ECO:0007669"/>
    <property type="project" value="InterPro"/>
</dbReference>
<dbReference type="EMBL" id="VISQ01000001">
    <property type="protein sequence ID" value="TVZ71210.1"/>
    <property type="molecule type" value="Genomic_DNA"/>
</dbReference>
<gene>
    <name evidence="8" type="ORF">FHU10_3829</name>
</gene>
<dbReference type="InterPro" id="IPR020846">
    <property type="entry name" value="MFS_dom"/>
</dbReference>
<keyword evidence="4 6" id="KW-1133">Transmembrane helix</keyword>
<proteinExistence type="predicted"/>
<evidence type="ECO:0000259" key="7">
    <source>
        <dbReference type="PROSITE" id="PS50850"/>
    </source>
</evidence>
<dbReference type="PANTHER" id="PTHR43124:SF8">
    <property type="entry name" value="INNER MEMBRANE TRANSPORT PROTEIN YDHP"/>
    <property type="match status" value="1"/>
</dbReference>
<dbReference type="CDD" id="cd17324">
    <property type="entry name" value="MFS_NepI_like"/>
    <property type="match status" value="1"/>
</dbReference>
<comment type="caution">
    <text evidence="8">The sequence shown here is derived from an EMBL/GenBank/DDBJ whole genome shotgun (WGS) entry which is preliminary data.</text>
</comment>
<evidence type="ECO:0000256" key="6">
    <source>
        <dbReference type="SAM" id="Phobius"/>
    </source>
</evidence>
<organism evidence="8">
    <name type="scientific">Serratia fonticola</name>
    <dbReference type="NCBI Taxonomy" id="47917"/>
    <lineage>
        <taxon>Bacteria</taxon>
        <taxon>Pseudomonadati</taxon>
        <taxon>Pseudomonadota</taxon>
        <taxon>Gammaproteobacteria</taxon>
        <taxon>Enterobacterales</taxon>
        <taxon>Yersiniaceae</taxon>
        <taxon>Serratia</taxon>
    </lineage>
</organism>
<feature type="transmembrane region" description="Helical" evidence="6">
    <location>
        <begin position="304"/>
        <end position="323"/>
    </location>
</feature>
<dbReference type="Gene3D" id="1.20.1250.20">
    <property type="entry name" value="MFS general substrate transporter like domains"/>
    <property type="match status" value="2"/>
</dbReference>
<feature type="domain" description="Major facilitator superfamily (MFS) profile" evidence="7">
    <location>
        <begin position="18"/>
        <end position="392"/>
    </location>
</feature>
<evidence type="ECO:0000313" key="8">
    <source>
        <dbReference type="EMBL" id="TVZ71210.1"/>
    </source>
</evidence>
<feature type="transmembrane region" description="Helical" evidence="6">
    <location>
        <begin position="344"/>
        <end position="364"/>
    </location>
</feature>
<evidence type="ECO:0000256" key="5">
    <source>
        <dbReference type="ARBA" id="ARBA00023136"/>
    </source>
</evidence>
<reference evidence="8" key="1">
    <citation type="submission" date="2019-06" db="EMBL/GenBank/DDBJ databases">
        <authorList>
            <person name="Deangelis K."/>
            <person name="Huntemann M."/>
            <person name="Clum A."/>
            <person name="Pillay M."/>
            <person name="Palaniappan K."/>
            <person name="Varghese N."/>
            <person name="Mikhailova N."/>
            <person name="Stamatis D."/>
            <person name="Reddy T."/>
            <person name="Daum C."/>
            <person name="Shapiro N."/>
            <person name="Ivanova N."/>
            <person name="Kyrpides N."/>
            <person name="Woyke T."/>
        </authorList>
    </citation>
    <scope>NUCLEOTIDE SEQUENCE [LARGE SCALE GENOMIC DNA]</scope>
    <source>
        <strain evidence="8">128R</strain>
    </source>
</reference>
<evidence type="ECO:0000256" key="4">
    <source>
        <dbReference type="ARBA" id="ARBA00022989"/>
    </source>
</evidence>
<dbReference type="PROSITE" id="PS50850">
    <property type="entry name" value="MFS"/>
    <property type="match status" value="1"/>
</dbReference>
<comment type="subcellular location">
    <subcellularLocation>
        <location evidence="1">Cell membrane</location>
        <topology evidence="1">Multi-pass membrane protein</topology>
    </subcellularLocation>
</comment>
<feature type="transmembrane region" description="Helical" evidence="6">
    <location>
        <begin position="14"/>
        <end position="34"/>
    </location>
</feature>
<evidence type="ECO:0000256" key="3">
    <source>
        <dbReference type="ARBA" id="ARBA00022692"/>
    </source>
</evidence>
<feature type="transmembrane region" description="Helical" evidence="6">
    <location>
        <begin position="141"/>
        <end position="161"/>
    </location>
</feature>
<keyword evidence="5 6" id="KW-0472">Membrane</keyword>
<dbReference type="GO" id="GO:0005886">
    <property type="term" value="C:plasma membrane"/>
    <property type="evidence" value="ECO:0007669"/>
    <property type="project" value="UniProtKB-SubCell"/>
</dbReference>